<dbReference type="PANTHER" id="PTHR38166">
    <property type="entry name" value="C2H2-TYPE DOMAIN-CONTAINING PROTEIN-RELATED"/>
    <property type="match status" value="1"/>
</dbReference>
<evidence type="ECO:0000256" key="1">
    <source>
        <dbReference type="PROSITE-ProRule" id="PRU00042"/>
    </source>
</evidence>
<feature type="non-terminal residue" evidence="4">
    <location>
        <position position="1"/>
    </location>
</feature>
<organism evidence="4 5">
    <name type="scientific">Diplogelasinospora grovesii</name>
    <dbReference type="NCBI Taxonomy" id="303347"/>
    <lineage>
        <taxon>Eukaryota</taxon>
        <taxon>Fungi</taxon>
        <taxon>Dikarya</taxon>
        <taxon>Ascomycota</taxon>
        <taxon>Pezizomycotina</taxon>
        <taxon>Sordariomycetes</taxon>
        <taxon>Sordariomycetidae</taxon>
        <taxon>Sordariales</taxon>
        <taxon>Diplogelasinosporaceae</taxon>
        <taxon>Diplogelasinospora</taxon>
    </lineage>
</organism>
<dbReference type="GO" id="GO:0008270">
    <property type="term" value="F:zinc ion binding"/>
    <property type="evidence" value="ECO:0007669"/>
    <property type="project" value="UniProtKB-KW"/>
</dbReference>
<dbReference type="PROSITE" id="PS50157">
    <property type="entry name" value="ZINC_FINGER_C2H2_2"/>
    <property type="match status" value="1"/>
</dbReference>
<dbReference type="AlphaFoldDB" id="A0AAN6N503"/>
<keyword evidence="1" id="KW-0863">Zinc-finger</keyword>
<keyword evidence="1" id="KW-0862">Zinc</keyword>
<dbReference type="PROSITE" id="PS00028">
    <property type="entry name" value="ZINC_FINGER_C2H2_1"/>
    <property type="match status" value="1"/>
</dbReference>
<dbReference type="EMBL" id="MU853815">
    <property type="protein sequence ID" value="KAK3939204.1"/>
    <property type="molecule type" value="Genomic_DNA"/>
</dbReference>
<feature type="compositionally biased region" description="Pro residues" evidence="2">
    <location>
        <begin position="222"/>
        <end position="232"/>
    </location>
</feature>
<gene>
    <name evidence="4" type="ORF">QBC46DRAFT_240830</name>
</gene>
<name>A0AAN6N503_9PEZI</name>
<keyword evidence="5" id="KW-1185">Reference proteome</keyword>
<feature type="domain" description="C2H2-type" evidence="3">
    <location>
        <begin position="9"/>
        <end position="37"/>
    </location>
</feature>
<protein>
    <recommendedName>
        <fullName evidence="3">C2H2-type domain-containing protein</fullName>
    </recommendedName>
</protein>
<evidence type="ECO:0000313" key="5">
    <source>
        <dbReference type="Proteomes" id="UP001303473"/>
    </source>
</evidence>
<accession>A0AAN6N503</accession>
<evidence type="ECO:0000313" key="4">
    <source>
        <dbReference type="EMBL" id="KAK3939204.1"/>
    </source>
</evidence>
<dbReference type="Proteomes" id="UP001303473">
    <property type="component" value="Unassembled WGS sequence"/>
</dbReference>
<feature type="non-terminal residue" evidence="4">
    <location>
        <position position="669"/>
    </location>
</feature>
<keyword evidence="1" id="KW-0479">Metal-binding</keyword>
<evidence type="ECO:0000259" key="3">
    <source>
        <dbReference type="PROSITE" id="PS50157"/>
    </source>
</evidence>
<feature type="compositionally biased region" description="Polar residues" evidence="2">
    <location>
        <begin position="198"/>
        <end position="211"/>
    </location>
</feature>
<evidence type="ECO:0000256" key="2">
    <source>
        <dbReference type="SAM" id="MobiDB-lite"/>
    </source>
</evidence>
<dbReference type="SMART" id="SM00355">
    <property type="entry name" value="ZnF_C2H2"/>
    <property type="match status" value="3"/>
</dbReference>
<feature type="compositionally biased region" description="Low complexity" evidence="2">
    <location>
        <begin position="233"/>
        <end position="242"/>
    </location>
</feature>
<sequence>EGYNERERYGCTQCETTFLRLALLVSHYKDVHGLDKTPAAKVIRSSAIRSAWGCGFCAASLQSRNDYLEHLGRHYDDGDDRGQWDHSKVIVGLLQQPKLQGEWGVLMSNLERVRGATPRLFWDFGLTGRSPDPMDKGSPQRLQDMLEFFATSTTTPQAAVQKALDAAQSTADEAAGEQILFQEVDFTPDAQVKTLILSPTGSTLGSPSVRVQTLEKSDHSPPQSPCTIPKPPSTSASPRPALASARLPQLSALTIGKTRHNASLRTLAIPRASVRGSLRRVDSSRNLCVSGSGTDLRGLNKLEIERPRTATAIMLPSASLDVAPQVSEEGMLRAMDLGGTTSLSPATLGSALDKSHTRKQGRATTRAMDSLASTRSLSSSSSQSMRPTGIFRSLYDSSSDCMPDDDSVSELDSELGCDAISVATRSWNEGFERVMSRVMGPLWIQFNRSWDALIRECAGKRFACQFRKYDPHKYNRQDHWVCAMKDWPNVSRLKEHLYRKHCIVHCQRCKETFKDNGSLTAHEMRAGGCSVRACPSPGDISLEHERLLRSRKNPGRHTDEEKWLEIYEMLFPHAAHDMPSPYPQYTEDLGPVSAKSQNDHRFQHYLLSEVPRLFQRGVEEHTGRQTQLLMNSISSILDASLREAFSSWEAIGNDLPSRAGSDASSQDVP</sequence>
<feature type="region of interest" description="Disordered" evidence="2">
    <location>
        <begin position="345"/>
        <end position="386"/>
    </location>
</feature>
<dbReference type="InterPro" id="IPR013087">
    <property type="entry name" value="Znf_C2H2_type"/>
</dbReference>
<proteinExistence type="predicted"/>
<feature type="compositionally biased region" description="Low complexity" evidence="2">
    <location>
        <begin position="370"/>
        <end position="384"/>
    </location>
</feature>
<dbReference type="PANTHER" id="PTHR38166:SF1">
    <property type="entry name" value="C2H2-TYPE DOMAIN-CONTAINING PROTEIN"/>
    <property type="match status" value="1"/>
</dbReference>
<feature type="region of interest" description="Disordered" evidence="2">
    <location>
        <begin position="198"/>
        <end position="242"/>
    </location>
</feature>
<comment type="caution">
    <text evidence="4">The sequence shown here is derived from an EMBL/GenBank/DDBJ whole genome shotgun (WGS) entry which is preliminary data.</text>
</comment>
<reference evidence="5" key="1">
    <citation type="journal article" date="2023" name="Mol. Phylogenet. Evol.">
        <title>Genome-scale phylogeny and comparative genomics of the fungal order Sordariales.</title>
        <authorList>
            <person name="Hensen N."/>
            <person name="Bonometti L."/>
            <person name="Westerberg I."/>
            <person name="Brannstrom I.O."/>
            <person name="Guillou S."/>
            <person name="Cros-Aarteil S."/>
            <person name="Calhoun S."/>
            <person name="Haridas S."/>
            <person name="Kuo A."/>
            <person name="Mondo S."/>
            <person name="Pangilinan J."/>
            <person name="Riley R."/>
            <person name="LaButti K."/>
            <person name="Andreopoulos B."/>
            <person name="Lipzen A."/>
            <person name="Chen C."/>
            <person name="Yan M."/>
            <person name="Daum C."/>
            <person name="Ng V."/>
            <person name="Clum A."/>
            <person name="Steindorff A."/>
            <person name="Ohm R.A."/>
            <person name="Martin F."/>
            <person name="Silar P."/>
            <person name="Natvig D.O."/>
            <person name="Lalanne C."/>
            <person name="Gautier V."/>
            <person name="Ament-Velasquez S.L."/>
            <person name="Kruys A."/>
            <person name="Hutchinson M.I."/>
            <person name="Powell A.J."/>
            <person name="Barry K."/>
            <person name="Miller A.N."/>
            <person name="Grigoriev I.V."/>
            <person name="Debuchy R."/>
            <person name="Gladieux P."/>
            <person name="Hiltunen Thoren M."/>
            <person name="Johannesson H."/>
        </authorList>
    </citation>
    <scope>NUCLEOTIDE SEQUENCE [LARGE SCALE GENOMIC DNA]</scope>
    <source>
        <strain evidence="5">CBS 340.73</strain>
    </source>
</reference>